<dbReference type="KEGG" id="hmi:soil367_14580"/>
<dbReference type="AlphaFoldDB" id="A0A4P7XIX6"/>
<dbReference type="Pfam" id="PF09919">
    <property type="entry name" value="DUF2149"/>
    <property type="match status" value="1"/>
</dbReference>
<feature type="transmembrane region" description="Helical" evidence="2">
    <location>
        <begin position="20"/>
        <end position="43"/>
    </location>
</feature>
<feature type="region of interest" description="Disordered" evidence="1">
    <location>
        <begin position="68"/>
        <end position="93"/>
    </location>
</feature>
<dbReference type="Proteomes" id="UP000298049">
    <property type="component" value="Chromosome"/>
</dbReference>
<evidence type="ECO:0000256" key="1">
    <source>
        <dbReference type="SAM" id="MobiDB-lite"/>
    </source>
</evidence>
<evidence type="ECO:0000256" key="2">
    <source>
        <dbReference type="SAM" id="Phobius"/>
    </source>
</evidence>
<sequence>MVRTRNLTRSRFDGESEEPLGPLANLVDIMLVFACGLIAALFASSEQLQGQLQSQFQSQAQKRTQVVRQGQELTEMPEGVGEAGQGYESLGQVYRDPDTGKMILIGQ</sequence>
<accession>A0A4P7XIX6</accession>
<gene>
    <name evidence="3" type="ORF">soil367_14580</name>
</gene>
<dbReference type="InterPro" id="IPR018676">
    <property type="entry name" value="DUF2149"/>
</dbReference>
<protein>
    <submittedName>
        <fullName evidence="3">DUF2149 domain-containing protein</fullName>
    </submittedName>
</protein>
<feature type="region of interest" description="Disordered" evidence="1">
    <location>
        <begin position="1"/>
        <end position="20"/>
    </location>
</feature>
<evidence type="ECO:0000313" key="3">
    <source>
        <dbReference type="EMBL" id="QCF27059.1"/>
    </source>
</evidence>
<reference evidence="3 4" key="1">
    <citation type="submission" date="2018-07" db="EMBL/GenBank/DDBJ databases">
        <title>Marsedoiliclastica nanhaica gen. nov. sp. nov., a novel marine hydrocarbonoclastic bacterium isolated from an in-situ enriched hydrocarbon-degrading consortium in deep-sea sediment.</title>
        <authorList>
            <person name="Dong C."/>
            <person name="Ma T."/>
            <person name="Liu R."/>
            <person name="Shao Z."/>
        </authorList>
    </citation>
    <scope>NUCLEOTIDE SEQUENCE [LARGE SCALE GENOMIC DNA]</scope>
    <source>
        <strain evidence="4">soil36-7</strain>
    </source>
</reference>
<keyword evidence="4" id="KW-1185">Reference proteome</keyword>
<keyword evidence="2" id="KW-1133">Transmembrane helix</keyword>
<dbReference type="OrthoDB" id="8756620at2"/>
<proteinExistence type="predicted"/>
<name>A0A4P7XIX6_9ALTE</name>
<organism evidence="3 4">
    <name type="scientific">Hydrocarboniclastica marina</name>
    <dbReference type="NCBI Taxonomy" id="2259620"/>
    <lineage>
        <taxon>Bacteria</taxon>
        <taxon>Pseudomonadati</taxon>
        <taxon>Pseudomonadota</taxon>
        <taxon>Gammaproteobacteria</taxon>
        <taxon>Alteromonadales</taxon>
        <taxon>Alteromonadaceae</taxon>
        <taxon>Hydrocarboniclastica</taxon>
    </lineage>
</organism>
<dbReference type="EMBL" id="CP031093">
    <property type="protein sequence ID" value="QCF27059.1"/>
    <property type="molecule type" value="Genomic_DNA"/>
</dbReference>
<keyword evidence="2" id="KW-0472">Membrane</keyword>
<keyword evidence="2" id="KW-0812">Transmembrane</keyword>
<evidence type="ECO:0000313" key="4">
    <source>
        <dbReference type="Proteomes" id="UP000298049"/>
    </source>
</evidence>